<proteinExistence type="predicted"/>
<organism evidence="2 3">
    <name type="scientific">Candidatus Falkowbacteria bacterium HGW-Falkowbacteria-2</name>
    <dbReference type="NCBI Taxonomy" id="2013769"/>
    <lineage>
        <taxon>Bacteria</taxon>
        <taxon>Candidatus Falkowiibacteriota</taxon>
    </lineage>
</organism>
<evidence type="ECO:0008006" key="4">
    <source>
        <dbReference type="Google" id="ProtNLM"/>
    </source>
</evidence>
<dbReference type="AlphaFoldDB" id="A0A2N2DYD1"/>
<gene>
    <name evidence="2" type="ORF">CVU83_03020</name>
</gene>
<feature type="transmembrane region" description="Helical" evidence="1">
    <location>
        <begin position="64"/>
        <end position="83"/>
    </location>
</feature>
<keyword evidence="1" id="KW-0472">Membrane</keyword>
<dbReference type="Proteomes" id="UP000233325">
    <property type="component" value="Unassembled WGS sequence"/>
</dbReference>
<reference evidence="2 3" key="1">
    <citation type="journal article" date="2017" name="ISME J.">
        <title>Potential for microbial H2 and metal transformations associated with novel bacteria and archaea in deep terrestrial subsurface sediments.</title>
        <authorList>
            <person name="Hernsdorf A.W."/>
            <person name="Amano Y."/>
            <person name="Miyakawa K."/>
            <person name="Ise K."/>
            <person name="Suzuki Y."/>
            <person name="Anantharaman K."/>
            <person name="Probst A."/>
            <person name="Burstein D."/>
            <person name="Thomas B.C."/>
            <person name="Banfield J.F."/>
        </authorList>
    </citation>
    <scope>NUCLEOTIDE SEQUENCE [LARGE SCALE GENOMIC DNA]</scope>
    <source>
        <strain evidence="2">HGW-Falkowbacteria-2</strain>
    </source>
</reference>
<feature type="non-terminal residue" evidence="2">
    <location>
        <position position="133"/>
    </location>
</feature>
<evidence type="ECO:0000313" key="3">
    <source>
        <dbReference type="Proteomes" id="UP000233325"/>
    </source>
</evidence>
<comment type="caution">
    <text evidence="2">The sequence shown here is derived from an EMBL/GenBank/DDBJ whole genome shotgun (WGS) entry which is preliminary data.</text>
</comment>
<dbReference type="Gene3D" id="3.40.50.2000">
    <property type="entry name" value="Glycogen Phosphorylase B"/>
    <property type="match status" value="1"/>
</dbReference>
<dbReference type="EMBL" id="PHAH01000043">
    <property type="protein sequence ID" value="PKM87465.1"/>
    <property type="molecule type" value="Genomic_DNA"/>
</dbReference>
<keyword evidence="1" id="KW-0812">Transmembrane</keyword>
<protein>
    <recommendedName>
        <fullName evidence="4">Glycosyltransferase subfamily 4-like N-terminal domain-containing protein</fullName>
    </recommendedName>
</protein>
<evidence type="ECO:0000256" key="1">
    <source>
        <dbReference type="SAM" id="Phobius"/>
    </source>
</evidence>
<name>A0A2N2DYD1_9BACT</name>
<dbReference type="SUPFAM" id="SSF53756">
    <property type="entry name" value="UDP-Glycosyltransferase/glycogen phosphorylase"/>
    <property type="match status" value="1"/>
</dbReference>
<evidence type="ECO:0000313" key="2">
    <source>
        <dbReference type="EMBL" id="PKM87465.1"/>
    </source>
</evidence>
<accession>A0A2N2DYD1</accession>
<sequence length="133" mass="15120">MKYLLTTLEYPPQVGGVASYYENLLSAWPQGDEWTVIDNSKNELVGAGRFGWLRAISVMFRSRHYELTFVGQILPLGTAALIASLFTRLNYAVVLHGMDLTFALRGKRKRFIAKLILRRAKHIICANSYVQKL</sequence>
<keyword evidence="1" id="KW-1133">Transmembrane helix</keyword>